<feature type="region of interest" description="Disordered" evidence="9">
    <location>
        <begin position="190"/>
        <end position="212"/>
    </location>
</feature>
<dbReference type="PANTHER" id="PTHR23151:SF90">
    <property type="entry name" value="DIHYDROLIPOYLLYSINE-RESIDUE ACETYLTRANSFERASE COMPONENT OF PYRUVATE DEHYDROGENASE COMPLEX, MITOCHONDRIAL-RELATED"/>
    <property type="match status" value="1"/>
</dbReference>
<comment type="function">
    <text evidence="6">The pyruvate dehydrogenase complex catalyzes the overall conversion of pyruvate to acetyl-CoA and CO(2). It contains multiple copies of three enzymatic components: pyruvate dehydrogenase (E1), dihydrolipoamide acetyltransferase (E2) and lipoamide dehydrogenase (E3).</text>
</comment>
<dbReference type="EC" id="2.3.1.12" evidence="8"/>
<evidence type="ECO:0000259" key="11">
    <source>
        <dbReference type="PROSITE" id="PS51826"/>
    </source>
</evidence>
<dbReference type="InterPro" id="IPR023213">
    <property type="entry name" value="CAT-like_dom_sf"/>
</dbReference>
<protein>
    <recommendedName>
        <fullName evidence="8">Acetyltransferase component of pyruvate dehydrogenase complex</fullName>
        <ecNumber evidence="8">2.3.1.12</ecNumber>
    </recommendedName>
</protein>
<name>A0A0K2W6V6_MESPL</name>
<keyword evidence="5 8" id="KW-0012">Acyltransferase</keyword>
<comment type="similarity">
    <text evidence="1 8">Belongs to the 2-oxoacid dehydrogenase family.</text>
</comment>
<dbReference type="InterPro" id="IPR004167">
    <property type="entry name" value="PSBD"/>
</dbReference>
<dbReference type="CDD" id="cd06849">
    <property type="entry name" value="lipoyl_domain"/>
    <property type="match status" value="1"/>
</dbReference>
<evidence type="ECO:0000256" key="1">
    <source>
        <dbReference type="ARBA" id="ARBA00007317"/>
    </source>
</evidence>
<evidence type="ECO:0000256" key="8">
    <source>
        <dbReference type="RuleBase" id="RU361137"/>
    </source>
</evidence>
<dbReference type="GO" id="GO:0004742">
    <property type="term" value="F:dihydrolipoyllysine-residue acetyltransferase activity"/>
    <property type="evidence" value="ECO:0007669"/>
    <property type="project" value="UniProtKB-UniRule"/>
</dbReference>
<comment type="catalytic activity">
    <reaction evidence="7 8">
        <text>N(6)-[(R)-dihydrolipoyl]-L-lysyl-[protein] + acetyl-CoA = N(6)-[(R)-S(8)-acetyldihydrolipoyl]-L-lysyl-[protein] + CoA</text>
        <dbReference type="Rhea" id="RHEA:17017"/>
        <dbReference type="Rhea" id="RHEA-COMP:10475"/>
        <dbReference type="Rhea" id="RHEA-COMP:10478"/>
        <dbReference type="ChEBI" id="CHEBI:57287"/>
        <dbReference type="ChEBI" id="CHEBI:57288"/>
        <dbReference type="ChEBI" id="CHEBI:83100"/>
        <dbReference type="ChEBI" id="CHEBI:83111"/>
        <dbReference type="EC" id="2.3.1.12"/>
    </reaction>
</comment>
<dbReference type="Gene3D" id="3.30.559.10">
    <property type="entry name" value="Chloramphenicol acetyltransferase-like domain"/>
    <property type="match status" value="1"/>
</dbReference>
<feature type="domain" description="Lipoyl-binding" evidence="10">
    <location>
        <begin position="2"/>
        <end position="77"/>
    </location>
</feature>
<keyword evidence="3 8" id="KW-0808">Transferase</keyword>
<dbReference type="PROSITE" id="PS50968">
    <property type="entry name" value="BIOTINYL_LIPOYL"/>
    <property type="match status" value="1"/>
</dbReference>
<dbReference type="SUPFAM" id="SSF47005">
    <property type="entry name" value="Peripheral subunit-binding domain of 2-oxo acid dehydrogenase complex"/>
    <property type="match status" value="1"/>
</dbReference>
<comment type="subunit">
    <text evidence="2">Forms a 24-polypeptide structural core with octahedral symmetry.</text>
</comment>
<dbReference type="AlphaFoldDB" id="A0A0K2W6V6"/>
<evidence type="ECO:0000256" key="3">
    <source>
        <dbReference type="ARBA" id="ARBA00022679"/>
    </source>
</evidence>
<evidence type="ECO:0000313" key="13">
    <source>
        <dbReference type="Proteomes" id="UP000182888"/>
    </source>
</evidence>
<comment type="cofactor">
    <cofactor evidence="8">
        <name>(R)-lipoate</name>
        <dbReference type="ChEBI" id="CHEBI:83088"/>
    </cofactor>
    <text evidence="8">Binds 1 lipoyl cofactor covalently.</text>
</comment>
<evidence type="ECO:0000256" key="5">
    <source>
        <dbReference type="ARBA" id="ARBA00023315"/>
    </source>
</evidence>
<dbReference type="InterPro" id="IPR045257">
    <property type="entry name" value="E2/Pdx1"/>
</dbReference>
<reference evidence="13" key="1">
    <citation type="submission" date="2014-08" db="EMBL/GenBank/DDBJ databases">
        <authorList>
            <person name="Edwards T."/>
        </authorList>
    </citation>
    <scope>NUCLEOTIDE SEQUENCE [LARGE SCALE GENOMIC DNA]</scope>
</reference>
<evidence type="ECO:0000256" key="2">
    <source>
        <dbReference type="ARBA" id="ARBA00011484"/>
    </source>
</evidence>
<proteinExistence type="inferred from homology"/>
<dbReference type="GO" id="GO:0045254">
    <property type="term" value="C:pyruvate dehydrogenase complex"/>
    <property type="evidence" value="ECO:0007669"/>
    <property type="project" value="UniProtKB-UniRule"/>
</dbReference>
<dbReference type="FunFam" id="3.30.559.10:FF:000003">
    <property type="entry name" value="Acetyltransferase component of pyruvate dehydrogenase complex"/>
    <property type="match status" value="1"/>
</dbReference>
<keyword evidence="12" id="KW-0670">Pyruvate</keyword>
<keyword evidence="4 8" id="KW-0450">Lipoyl</keyword>
<sequence length="463" mass="49335">MPTEIILPKVDMDMATGQISRWFAEEGAHVKKGDVLFEIETDKAAMEIDAPASGTLRNVTGKERVDIPVGEPVAWIYADDEVYERISPLEGEMSAKPTEGVASEGTAHKSSPAEATPPDRPLAGPLDREGKARATPLARRLAREAGLDLSVVSGSGPHGRIMKADIEAALSSPPEGEVYAKRTEGVASEGTAYSAPSPVEPTPPDLPAAGHPPLKGEGDVLRLFAESSYELVPHDNMRKTIARRLVEAKSTIPHFYLTLDCELDALLALRTQLNAAAPMRKTDKGEVPAYKLSVNDMVIKAMAMALMAVPDANASWTENAMVKHKHADVGVAVSIPGGLITPIIRHADEKTLSVISNEMKDLASRARSRKLKPEEYQGGTTAVSNLGMFGIKDFAAVINPPHATILAVGAGEERAVVKKGDIKVATVMSVTLSTDHRAVDGALGAELLGAFKRMIENPMGMLV</sequence>
<evidence type="ECO:0000256" key="6">
    <source>
        <dbReference type="ARBA" id="ARBA00025211"/>
    </source>
</evidence>
<dbReference type="InterPro" id="IPR036625">
    <property type="entry name" value="E3-bd_dom_sf"/>
</dbReference>
<feature type="region of interest" description="Disordered" evidence="9">
    <location>
        <begin position="93"/>
        <end position="135"/>
    </location>
</feature>
<dbReference type="PROSITE" id="PS00189">
    <property type="entry name" value="LIPOYL"/>
    <property type="match status" value="1"/>
</dbReference>
<dbReference type="InterPro" id="IPR006257">
    <property type="entry name" value="LAT1"/>
</dbReference>
<dbReference type="Proteomes" id="UP000182888">
    <property type="component" value="Unassembled WGS sequence"/>
</dbReference>
<evidence type="ECO:0000259" key="10">
    <source>
        <dbReference type="PROSITE" id="PS50968"/>
    </source>
</evidence>
<dbReference type="EMBL" id="CCND01000049">
    <property type="protein sequence ID" value="CDX62598.1"/>
    <property type="molecule type" value="Genomic_DNA"/>
</dbReference>
<dbReference type="GO" id="GO:0006086">
    <property type="term" value="P:pyruvate decarboxylation to acetyl-CoA"/>
    <property type="evidence" value="ECO:0007669"/>
    <property type="project" value="InterPro"/>
</dbReference>
<dbReference type="InterPro" id="IPR011053">
    <property type="entry name" value="Single_hybrid_motif"/>
</dbReference>
<accession>A0A0K2W6V6</accession>
<dbReference type="InterPro" id="IPR001078">
    <property type="entry name" value="2-oxoacid_DH_actylTfrase"/>
</dbReference>
<dbReference type="Pfam" id="PF00198">
    <property type="entry name" value="2-oxoacid_dh"/>
    <property type="match status" value="1"/>
</dbReference>
<dbReference type="SUPFAM" id="SSF51230">
    <property type="entry name" value="Single hybrid motif"/>
    <property type="match status" value="1"/>
</dbReference>
<dbReference type="Pfam" id="PF02817">
    <property type="entry name" value="E3_binding"/>
    <property type="match status" value="1"/>
</dbReference>
<dbReference type="Gene3D" id="2.40.50.100">
    <property type="match status" value="1"/>
</dbReference>
<feature type="domain" description="Peripheral subunit-binding (PSBD)" evidence="11">
    <location>
        <begin position="133"/>
        <end position="170"/>
    </location>
</feature>
<dbReference type="Pfam" id="PF00364">
    <property type="entry name" value="Biotin_lipoyl"/>
    <property type="match status" value="1"/>
</dbReference>
<evidence type="ECO:0000256" key="4">
    <source>
        <dbReference type="ARBA" id="ARBA00022823"/>
    </source>
</evidence>
<dbReference type="InterPro" id="IPR003016">
    <property type="entry name" value="2-oxoA_DH_lipoyl-BS"/>
</dbReference>
<dbReference type="Gene3D" id="4.10.320.10">
    <property type="entry name" value="E3-binding domain"/>
    <property type="match status" value="1"/>
</dbReference>
<organism evidence="12 13">
    <name type="scientific">Mesorhizobium plurifarium</name>
    <dbReference type="NCBI Taxonomy" id="69974"/>
    <lineage>
        <taxon>Bacteria</taxon>
        <taxon>Pseudomonadati</taxon>
        <taxon>Pseudomonadota</taxon>
        <taxon>Alphaproteobacteria</taxon>
        <taxon>Hyphomicrobiales</taxon>
        <taxon>Phyllobacteriaceae</taxon>
        <taxon>Mesorhizobium</taxon>
    </lineage>
</organism>
<evidence type="ECO:0000313" key="12">
    <source>
        <dbReference type="EMBL" id="CDX62598.1"/>
    </source>
</evidence>
<evidence type="ECO:0000256" key="9">
    <source>
        <dbReference type="SAM" id="MobiDB-lite"/>
    </source>
</evidence>
<dbReference type="SUPFAM" id="SSF52777">
    <property type="entry name" value="CoA-dependent acyltransferases"/>
    <property type="match status" value="1"/>
</dbReference>
<dbReference type="InterPro" id="IPR000089">
    <property type="entry name" value="Biotin_lipoyl"/>
</dbReference>
<dbReference type="PANTHER" id="PTHR23151">
    <property type="entry name" value="DIHYDROLIPOAMIDE ACETYL/SUCCINYL-TRANSFERASE-RELATED"/>
    <property type="match status" value="1"/>
</dbReference>
<dbReference type="NCBIfam" id="TIGR01349">
    <property type="entry name" value="PDHac_trf_mito"/>
    <property type="match status" value="1"/>
</dbReference>
<dbReference type="PROSITE" id="PS51826">
    <property type="entry name" value="PSBD"/>
    <property type="match status" value="1"/>
</dbReference>
<evidence type="ECO:0000256" key="7">
    <source>
        <dbReference type="ARBA" id="ARBA00048370"/>
    </source>
</evidence>
<gene>
    <name evidence="12" type="primary">pdhC</name>
    <name evidence="12" type="ORF">MPL1032_60129</name>
</gene>